<comment type="caution">
    <text evidence="1">The sequence shown here is derived from an EMBL/GenBank/DDBJ whole genome shotgun (WGS) entry which is preliminary data.</text>
</comment>
<gene>
    <name evidence="1" type="ORF">KC685_04945</name>
</gene>
<sequence>MTTNSNRIFAKFSELEDEIKQLNLLGQEGTSYVACVLASIMLFRNVINIDEYPGSERSKKAEKYLFQFLLKCDEYYRERLRKALLIKCLSRPKPTTLPTAQT</sequence>
<dbReference type="EMBL" id="JAGQLN010000031">
    <property type="protein sequence ID" value="MCA9377236.1"/>
    <property type="molecule type" value="Genomic_DNA"/>
</dbReference>
<protein>
    <submittedName>
        <fullName evidence="1">Uncharacterized protein</fullName>
    </submittedName>
</protein>
<evidence type="ECO:0000313" key="1">
    <source>
        <dbReference type="EMBL" id="MCA9377236.1"/>
    </source>
</evidence>
<reference evidence="1" key="2">
    <citation type="journal article" date="2021" name="Microbiome">
        <title>Successional dynamics and alternative stable states in a saline activated sludge microbial community over 9 years.</title>
        <authorList>
            <person name="Wang Y."/>
            <person name="Ye J."/>
            <person name="Ju F."/>
            <person name="Liu L."/>
            <person name="Boyd J.A."/>
            <person name="Deng Y."/>
            <person name="Parks D.H."/>
            <person name="Jiang X."/>
            <person name="Yin X."/>
            <person name="Woodcroft B.J."/>
            <person name="Tyson G.W."/>
            <person name="Hugenholtz P."/>
            <person name="Polz M.F."/>
            <person name="Zhang T."/>
        </authorList>
    </citation>
    <scope>NUCLEOTIDE SEQUENCE</scope>
    <source>
        <strain evidence="1">HKST-UBA17</strain>
    </source>
</reference>
<proteinExistence type="predicted"/>
<evidence type="ECO:0000313" key="2">
    <source>
        <dbReference type="Proteomes" id="UP000741282"/>
    </source>
</evidence>
<name>A0A955KYJ3_9BACT</name>
<organism evidence="1 2">
    <name type="scientific">Candidatus Dojkabacteria bacterium</name>
    <dbReference type="NCBI Taxonomy" id="2099670"/>
    <lineage>
        <taxon>Bacteria</taxon>
        <taxon>Candidatus Dojkabacteria</taxon>
    </lineage>
</organism>
<accession>A0A955KYJ3</accession>
<dbReference type="AlphaFoldDB" id="A0A955KYJ3"/>
<dbReference type="Proteomes" id="UP000741282">
    <property type="component" value="Unassembled WGS sequence"/>
</dbReference>
<reference evidence="1" key="1">
    <citation type="submission" date="2020-04" db="EMBL/GenBank/DDBJ databases">
        <authorList>
            <person name="Zhang T."/>
        </authorList>
    </citation>
    <scope>NUCLEOTIDE SEQUENCE</scope>
    <source>
        <strain evidence="1">HKST-UBA17</strain>
    </source>
</reference>